<protein>
    <submittedName>
        <fullName evidence="3">Ion channel</fullName>
    </submittedName>
</protein>
<evidence type="ECO:0000259" key="2">
    <source>
        <dbReference type="Pfam" id="PF07885"/>
    </source>
</evidence>
<evidence type="ECO:0000313" key="3">
    <source>
        <dbReference type="EMBL" id="SDN07112.1"/>
    </source>
</evidence>
<keyword evidence="1" id="KW-0472">Membrane</keyword>
<dbReference type="SUPFAM" id="SSF81324">
    <property type="entry name" value="Voltage-gated potassium channels"/>
    <property type="match status" value="1"/>
</dbReference>
<dbReference type="Proteomes" id="UP000199677">
    <property type="component" value="Unassembled WGS sequence"/>
</dbReference>
<dbReference type="OrthoDB" id="9813518at2"/>
<name>A0A1G9YD80_9GAMM</name>
<dbReference type="RefSeq" id="WP_089702157.1">
    <property type="nucleotide sequence ID" value="NZ_FNII01000002.1"/>
</dbReference>
<feature type="transmembrane region" description="Helical" evidence="1">
    <location>
        <begin position="117"/>
        <end position="139"/>
    </location>
</feature>
<keyword evidence="1" id="KW-0812">Transmembrane</keyword>
<dbReference type="EMBL" id="FNII01000002">
    <property type="protein sequence ID" value="SDN07112.1"/>
    <property type="molecule type" value="Genomic_DNA"/>
</dbReference>
<dbReference type="Gene3D" id="1.10.287.70">
    <property type="match status" value="1"/>
</dbReference>
<organism evidence="3 4">
    <name type="scientific">Vreelandella arcis</name>
    <dbReference type="NCBI Taxonomy" id="416873"/>
    <lineage>
        <taxon>Bacteria</taxon>
        <taxon>Pseudomonadati</taxon>
        <taxon>Pseudomonadota</taxon>
        <taxon>Gammaproteobacteria</taxon>
        <taxon>Oceanospirillales</taxon>
        <taxon>Halomonadaceae</taxon>
        <taxon>Vreelandella</taxon>
    </lineage>
</organism>
<dbReference type="InterPro" id="IPR013099">
    <property type="entry name" value="K_chnl_dom"/>
</dbReference>
<dbReference type="STRING" id="416873.SAMN04487951_102116"/>
<keyword evidence="4" id="KW-1185">Reference proteome</keyword>
<proteinExistence type="predicted"/>
<reference evidence="4" key="1">
    <citation type="submission" date="2016-10" db="EMBL/GenBank/DDBJ databases">
        <authorList>
            <person name="Varghese N."/>
            <person name="Submissions S."/>
        </authorList>
    </citation>
    <scope>NUCLEOTIDE SEQUENCE [LARGE SCALE GENOMIC DNA]</scope>
    <source>
        <strain evidence="4">CGMCC 1.6494</strain>
    </source>
</reference>
<feature type="domain" description="Potassium channel" evidence="2">
    <location>
        <begin position="66"/>
        <end position="138"/>
    </location>
</feature>
<sequence length="149" mass="17001">MTIPYPEHVVVVITTSIAVVLAVLLHYEALWLISRQIERSHRPHRQRILAMAFGVLMTHIAEIWLFGLTGWWMAELQGIGALNGYSAFNLLDHIFFAAVTYTTVGYGDIYATGPIRFLYGTLALTGFVLITWSASFTFVEMQKHWRVRK</sequence>
<keyword evidence="1" id="KW-1133">Transmembrane helix</keyword>
<feature type="transmembrane region" description="Helical" evidence="1">
    <location>
        <begin position="6"/>
        <end position="27"/>
    </location>
</feature>
<dbReference type="AlphaFoldDB" id="A0A1G9YD80"/>
<gene>
    <name evidence="3" type="ORF">SAMN04487951_102116</name>
</gene>
<evidence type="ECO:0000313" key="4">
    <source>
        <dbReference type="Proteomes" id="UP000199677"/>
    </source>
</evidence>
<dbReference type="Pfam" id="PF07885">
    <property type="entry name" value="Ion_trans_2"/>
    <property type="match status" value="1"/>
</dbReference>
<evidence type="ECO:0000256" key="1">
    <source>
        <dbReference type="SAM" id="Phobius"/>
    </source>
</evidence>
<feature type="transmembrane region" description="Helical" evidence="1">
    <location>
        <begin position="48"/>
        <end position="74"/>
    </location>
</feature>
<accession>A0A1G9YD80</accession>